<keyword evidence="10" id="KW-0812">Transmembrane</keyword>
<keyword evidence="3" id="KW-0597">Phosphoprotein</keyword>
<keyword evidence="7" id="KW-0067">ATP-binding</keyword>
<evidence type="ECO:0000256" key="7">
    <source>
        <dbReference type="ARBA" id="ARBA00022840"/>
    </source>
</evidence>
<dbReference type="InterPro" id="IPR011712">
    <property type="entry name" value="Sig_transdc_His_kin_sub3_dim/P"/>
</dbReference>
<name>A0ABS4WXY9_9MICO</name>
<dbReference type="GO" id="GO:0016301">
    <property type="term" value="F:kinase activity"/>
    <property type="evidence" value="ECO:0007669"/>
    <property type="project" value="UniProtKB-KW"/>
</dbReference>
<keyword evidence="10" id="KW-0472">Membrane</keyword>
<dbReference type="InterPro" id="IPR050482">
    <property type="entry name" value="Sensor_HK_TwoCompSys"/>
</dbReference>
<evidence type="ECO:0000313" key="12">
    <source>
        <dbReference type="EMBL" id="MBP2381058.1"/>
    </source>
</evidence>
<proteinExistence type="predicted"/>
<evidence type="ECO:0000256" key="2">
    <source>
        <dbReference type="ARBA" id="ARBA00012438"/>
    </source>
</evidence>
<feature type="transmembrane region" description="Helical" evidence="10">
    <location>
        <begin position="58"/>
        <end position="78"/>
    </location>
</feature>
<sequence>MTVTAPTTTAPPSVRSVREWMIALAQSLACTALGVLMVLVAFGSLLTEFDEDPPGALVAMHGLDAVLGVVVTLAIGPLRFLRPGRLHSVLHLIAASVAGLSTTALAASAIALYRLGLRRRPGLDALAVLLVAVTSILTMALDASIRAQPVGVFFTTTIAVMVVGALVPLLIGHVVGTRHELVASLRDRAASADRERETAQRERAAAEREAAALVRERDADAARVRAEERAALARDMHDSISHHLATIAMHSGAMSYREDLPREELRRTAGTVRDAAQQANRELRTVLMTLRTTDGETPLATAPTLVEIVERARADGQDVELSWEGLGPHELETRDRSTVVALARILTEVTVNAAKHSPGAPLRLTLAREADRVVLHARNPCSASPATAPTSTGHGLLGVQERARLLGGDARHGVRGEDFEVQAWMPW</sequence>
<dbReference type="SUPFAM" id="SSF55874">
    <property type="entry name" value="ATPase domain of HSP90 chaperone/DNA topoisomerase II/histidine kinase"/>
    <property type="match status" value="1"/>
</dbReference>
<dbReference type="PANTHER" id="PTHR24421">
    <property type="entry name" value="NITRATE/NITRITE SENSOR PROTEIN NARX-RELATED"/>
    <property type="match status" value="1"/>
</dbReference>
<keyword evidence="5" id="KW-0547">Nucleotide-binding</keyword>
<gene>
    <name evidence="12" type="ORF">JOF43_001015</name>
</gene>
<comment type="catalytic activity">
    <reaction evidence="1">
        <text>ATP + protein L-histidine = ADP + protein N-phospho-L-histidine.</text>
        <dbReference type="EC" id="2.7.13.3"/>
    </reaction>
</comment>
<evidence type="ECO:0000256" key="9">
    <source>
        <dbReference type="SAM" id="Coils"/>
    </source>
</evidence>
<evidence type="ECO:0000256" key="5">
    <source>
        <dbReference type="ARBA" id="ARBA00022741"/>
    </source>
</evidence>
<dbReference type="Gene3D" id="1.20.5.1930">
    <property type="match status" value="1"/>
</dbReference>
<dbReference type="RefSeq" id="WP_209899951.1">
    <property type="nucleotide sequence ID" value="NZ_BAAAJW010000004.1"/>
</dbReference>
<evidence type="ECO:0000313" key="13">
    <source>
        <dbReference type="Proteomes" id="UP001519290"/>
    </source>
</evidence>
<dbReference type="Pfam" id="PF07730">
    <property type="entry name" value="HisKA_3"/>
    <property type="match status" value="1"/>
</dbReference>
<evidence type="ECO:0000256" key="8">
    <source>
        <dbReference type="ARBA" id="ARBA00023012"/>
    </source>
</evidence>
<dbReference type="PANTHER" id="PTHR24421:SF10">
    <property type="entry name" value="NITRATE_NITRITE SENSOR PROTEIN NARQ"/>
    <property type="match status" value="1"/>
</dbReference>
<dbReference type="EC" id="2.7.13.3" evidence="2"/>
<keyword evidence="10" id="KW-1133">Transmembrane helix</keyword>
<dbReference type="Proteomes" id="UP001519290">
    <property type="component" value="Unassembled WGS sequence"/>
</dbReference>
<feature type="transmembrane region" description="Helical" evidence="10">
    <location>
        <begin position="20"/>
        <end position="46"/>
    </location>
</feature>
<accession>A0ABS4WXY9</accession>
<keyword evidence="13" id="KW-1185">Reference proteome</keyword>
<evidence type="ECO:0000256" key="10">
    <source>
        <dbReference type="SAM" id="Phobius"/>
    </source>
</evidence>
<dbReference type="Gene3D" id="3.30.565.10">
    <property type="entry name" value="Histidine kinase-like ATPase, C-terminal domain"/>
    <property type="match status" value="1"/>
</dbReference>
<dbReference type="EMBL" id="JAGIOD010000001">
    <property type="protein sequence ID" value="MBP2381058.1"/>
    <property type="molecule type" value="Genomic_DNA"/>
</dbReference>
<feature type="transmembrane region" description="Helical" evidence="10">
    <location>
        <begin position="151"/>
        <end position="171"/>
    </location>
</feature>
<evidence type="ECO:0000256" key="3">
    <source>
        <dbReference type="ARBA" id="ARBA00022553"/>
    </source>
</evidence>
<evidence type="ECO:0000259" key="11">
    <source>
        <dbReference type="Pfam" id="PF07730"/>
    </source>
</evidence>
<evidence type="ECO:0000256" key="6">
    <source>
        <dbReference type="ARBA" id="ARBA00022777"/>
    </source>
</evidence>
<reference evidence="12 13" key="1">
    <citation type="submission" date="2021-03" db="EMBL/GenBank/DDBJ databases">
        <title>Sequencing the genomes of 1000 actinobacteria strains.</title>
        <authorList>
            <person name="Klenk H.-P."/>
        </authorList>
    </citation>
    <scope>NUCLEOTIDE SEQUENCE [LARGE SCALE GENOMIC DNA]</scope>
    <source>
        <strain evidence="12 13">DSM 14566</strain>
    </source>
</reference>
<feature type="domain" description="Signal transduction histidine kinase subgroup 3 dimerisation and phosphoacceptor" evidence="11">
    <location>
        <begin position="228"/>
        <end position="293"/>
    </location>
</feature>
<dbReference type="CDD" id="cd16917">
    <property type="entry name" value="HATPase_UhpB-NarQ-NarX-like"/>
    <property type="match status" value="1"/>
</dbReference>
<evidence type="ECO:0000256" key="4">
    <source>
        <dbReference type="ARBA" id="ARBA00022679"/>
    </source>
</evidence>
<protein>
    <recommendedName>
        <fullName evidence="2">histidine kinase</fullName>
        <ecNumber evidence="2">2.7.13.3</ecNumber>
    </recommendedName>
</protein>
<keyword evidence="9" id="KW-0175">Coiled coil</keyword>
<feature type="transmembrane region" description="Helical" evidence="10">
    <location>
        <begin position="125"/>
        <end position="145"/>
    </location>
</feature>
<keyword evidence="4" id="KW-0808">Transferase</keyword>
<evidence type="ECO:0000256" key="1">
    <source>
        <dbReference type="ARBA" id="ARBA00000085"/>
    </source>
</evidence>
<feature type="coiled-coil region" evidence="9">
    <location>
        <begin position="182"/>
        <end position="216"/>
    </location>
</feature>
<comment type="caution">
    <text evidence="12">The sequence shown here is derived from an EMBL/GenBank/DDBJ whole genome shotgun (WGS) entry which is preliminary data.</text>
</comment>
<dbReference type="InterPro" id="IPR036890">
    <property type="entry name" value="HATPase_C_sf"/>
</dbReference>
<feature type="transmembrane region" description="Helical" evidence="10">
    <location>
        <begin position="90"/>
        <end position="113"/>
    </location>
</feature>
<organism evidence="12 13">
    <name type="scientific">Brachybacterium sacelli</name>
    <dbReference type="NCBI Taxonomy" id="173364"/>
    <lineage>
        <taxon>Bacteria</taxon>
        <taxon>Bacillati</taxon>
        <taxon>Actinomycetota</taxon>
        <taxon>Actinomycetes</taxon>
        <taxon>Micrococcales</taxon>
        <taxon>Dermabacteraceae</taxon>
        <taxon>Brachybacterium</taxon>
    </lineage>
</organism>
<keyword evidence="6 12" id="KW-0418">Kinase</keyword>
<keyword evidence="8" id="KW-0902">Two-component regulatory system</keyword>